<sequence length="101" mass="11597">EEIQDIDVDENITLVNDQDDDQMFDDDKDLHVEEVIVEQEAIADKEPIVNTTQPKIKGIVIKDHKEPSELRTKTTTISLKKSQDRGKAIMIEELVKPKKKD</sequence>
<proteinExistence type="predicted"/>
<dbReference type="AlphaFoldDB" id="A0A699UBE5"/>
<organism evidence="1">
    <name type="scientific">Tanacetum cinerariifolium</name>
    <name type="common">Dalmatian daisy</name>
    <name type="synonym">Chrysanthemum cinerariifolium</name>
    <dbReference type="NCBI Taxonomy" id="118510"/>
    <lineage>
        <taxon>Eukaryota</taxon>
        <taxon>Viridiplantae</taxon>
        <taxon>Streptophyta</taxon>
        <taxon>Embryophyta</taxon>
        <taxon>Tracheophyta</taxon>
        <taxon>Spermatophyta</taxon>
        <taxon>Magnoliopsida</taxon>
        <taxon>eudicotyledons</taxon>
        <taxon>Gunneridae</taxon>
        <taxon>Pentapetalae</taxon>
        <taxon>asterids</taxon>
        <taxon>campanulids</taxon>
        <taxon>Asterales</taxon>
        <taxon>Asteraceae</taxon>
        <taxon>Asteroideae</taxon>
        <taxon>Anthemideae</taxon>
        <taxon>Anthemidinae</taxon>
        <taxon>Tanacetum</taxon>
    </lineage>
</organism>
<reference evidence="1" key="1">
    <citation type="journal article" date="2019" name="Sci. Rep.">
        <title>Draft genome of Tanacetum cinerariifolium, the natural source of mosquito coil.</title>
        <authorList>
            <person name="Yamashiro T."/>
            <person name="Shiraishi A."/>
            <person name="Satake H."/>
            <person name="Nakayama K."/>
        </authorList>
    </citation>
    <scope>NUCLEOTIDE SEQUENCE</scope>
</reference>
<comment type="caution">
    <text evidence="1">The sequence shown here is derived from an EMBL/GenBank/DDBJ whole genome shotgun (WGS) entry which is preliminary data.</text>
</comment>
<name>A0A699UBE5_TANCI</name>
<accession>A0A699UBE5</accession>
<evidence type="ECO:0000313" key="1">
    <source>
        <dbReference type="EMBL" id="GFD19790.1"/>
    </source>
</evidence>
<gene>
    <name evidence="1" type="ORF">Tci_891759</name>
</gene>
<dbReference type="EMBL" id="BKCJ011317258">
    <property type="protein sequence ID" value="GFD19790.1"/>
    <property type="molecule type" value="Genomic_DNA"/>
</dbReference>
<protein>
    <submittedName>
        <fullName evidence="1">Uncharacterized protein</fullName>
    </submittedName>
</protein>
<feature type="non-terminal residue" evidence="1">
    <location>
        <position position="1"/>
    </location>
</feature>